<dbReference type="InterPro" id="IPR000524">
    <property type="entry name" value="Tscrpt_reg_HTH_GntR"/>
</dbReference>
<evidence type="ECO:0000313" key="5">
    <source>
        <dbReference type="EMBL" id="NYD53345.1"/>
    </source>
</evidence>
<dbReference type="SMART" id="SM00345">
    <property type="entry name" value="HTH_GNTR"/>
    <property type="match status" value="1"/>
</dbReference>
<reference evidence="5 6" key="1">
    <citation type="submission" date="2020-07" db="EMBL/GenBank/DDBJ databases">
        <title>Sequencing the genomes of 1000 actinobacteria strains.</title>
        <authorList>
            <person name="Klenk H.-P."/>
        </authorList>
    </citation>
    <scope>NUCLEOTIDE SEQUENCE [LARGE SCALE GENOMIC DNA]</scope>
    <source>
        <strain evidence="5 6">DSM 22185</strain>
    </source>
</reference>
<evidence type="ECO:0000259" key="4">
    <source>
        <dbReference type="PROSITE" id="PS50949"/>
    </source>
</evidence>
<dbReference type="Gene3D" id="1.20.120.530">
    <property type="entry name" value="GntR ligand-binding domain-like"/>
    <property type="match status" value="1"/>
</dbReference>
<comment type="caution">
    <text evidence="5">The sequence shown here is derived from an EMBL/GenBank/DDBJ whole genome shotgun (WGS) entry which is preliminary data.</text>
</comment>
<dbReference type="GO" id="GO:0003677">
    <property type="term" value="F:DNA binding"/>
    <property type="evidence" value="ECO:0007669"/>
    <property type="project" value="UniProtKB-KW"/>
</dbReference>
<protein>
    <submittedName>
        <fullName evidence="5">DNA-binding GntR family transcriptional regulator</fullName>
    </submittedName>
</protein>
<evidence type="ECO:0000256" key="3">
    <source>
        <dbReference type="ARBA" id="ARBA00023163"/>
    </source>
</evidence>
<dbReference type="PANTHER" id="PTHR43537">
    <property type="entry name" value="TRANSCRIPTIONAL REGULATOR, GNTR FAMILY"/>
    <property type="match status" value="1"/>
</dbReference>
<accession>A0A7Y9EUK1</accession>
<dbReference type="InterPro" id="IPR011711">
    <property type="entry name" value="GntR_C"/>
</dbReference>
<proteinExistence type="predicted"/>
<dbReference type="PROSITE" id="PS50949">
    <property type="entry name" value="HTH_GNTR"/>
    <property type="match status" value="1"/>
</dbReference>
<dbReference type="RefSeq" id="WP_179430799.1">
    <property type="nucleotide sequence ID" value="NZ_BAABLC010000003.1"/>
</dbReference>
<keyword evidence="1" id="KW-0805">Transcription regulation</keyword>
<name>A0A7Y9EUK1_9MICO</name>
<dbReference type="Proteomes" id="UP000552045">
    <property type="component" value="Unassembled WGS sequence"/>
</dbReference>
<sequence length="221" mass="24384">MGSTIRPIGDVPSIRDEVERLLAAAIISGELEPAQLVTAPNLATRFEVSATPVREAMINLEKRGLVESVRYKGFRIRGMDDSELREIVEVRQWLEGPAMALVARGADRERIGSFRERADDIVAAALESDLTRFLDADHEFHLGLLRLAGNARLLQVVTELRGKTRLVGLAGMSGTDELRTSADEHHTLLDLLLSGDGEGADLFMRRHIAHVLGWWSGKPES</sequence>
<dbReference type="InterPro" id="IPR036388">
    <property type="entry name" value="WH-like_DNA-bd_sf"/>
</dbReference>
<dbReference type="PANTHER" id="PTHR43537:SF45">
    <property type="entry name" value="GNTR FAMILY REGULATORY PROTEIN"/>
    <property type="match status" value="1"/>
</dbReference>
<organism evidence="5 6">
    <name type="scientific">Microbacterium pseudoresistens</name>
    <dbReference type="NCBI Taxonomy" id="640634"/>
    <lineage>
        <taxon>Bacteria</taxon>
        <taxon>Bacillati</taxon>
        <taxon>Actinomycetota</taxon>
        <taxon>Actinomycetes</taxon>
        <taxon>Micrococcales</taxon>
        <taxon>Microbacteriaceae</taxon>
        <taxon>Microbacterium</taxon>
    </lineage>
</organism>
<dbReference type="SUPFAM" id="SSF46785">
    <property type="entry name" value="Winged helix' DNA-binding domain"/>
    <property type="match status" value="1"/>
</dbReference>
<evidence type="ECO:0000256" key="1">
    <source>
        <dbReference type="ARBA" id="ARBA00023015"/>
    </source>
</evidence>
<dbReference type="Pfam" id="PF00392">
    <property type="entry name" value="GntR"/>
    <property type="match status" value="1"/>
</dbReference>
<gene>
    <name evidence="5" type="ORF">BKA02_000400</name>
</gene>
<evidence type="ECO:0000313" key="6">
    <source>
        <dbReference type="Proteomes" id="UP000552045"/>
    </source>
</evidence>
<dbReference type="AlphaFoldDB" id="A0A7Y9EUK1"/>
<dbReference type="GO" id="GO:0003700">
    <property type="term" value="F:DNA-binding transcription factor activity"/>
    <property type="evidence" value="ECO:0007669"/>
    <property type="project" value="InterPro"/>
</dbReference>
<dbReference type="CDD" id="cd07377">
    <property type="entry name" value="WHTH_GntR"/>
    <property type="match status" value="1"/>
</dbReference>
<dbReference type="InterPro" id="IPR036390">
    <property type="entry name" value="WH_DNA-bd_sf"/>
</dbReference>
<dbReference type="Gene3D" id="1.10.10.10">
    <property type="entry name" value="Winged helix-like DNA-binding domain superfamily/Winged helix DNA-binding domain"/>
    <property type="match status" value="1"/>
</dbReference>
<keyword evidence="6" id="KW-1185">Reference proteome</keyword>
<dbReference type="InterPro" id="IPR008920">
    <property type="entry name" value="TF_FadR/GntR_C"/>
</dbReference>
<keyword evidence="3" id="KW-0804">Transcription</keyword>
<evidence type="ECO:0000256" key="2">
    <source>
        <dbReference type="ARBA" id="ARBA00023125"/>
    </source>
</evidence>
<keyword evidence="2 5" id="KW-0238">DNA-binding</keyword>
<dbReference type="EMBL" id="JACCBH010000001">
    <property type="protein sequence ID" value="NYD53345.1"/>
    <property type="molecule type" value="Genomic_DNA"/>
</dbReference>
<feature type="domain" description="HTH gntR-type" evidence="4">
    <location>
        <begin position="12"/>
        <end position="79"/>
    </location>
</feature>
<dbReference type="SMART" id="SM00895">
    <property type="entry name" value="FCD"/>
    <property type="match status" value="1"/>
</dbReference>
<dbReference type="SUPFAM" id="SSF48008">
    <property type="entry name" value="GntR ligand-binding domain-like"/>
    <property type="match status" value="1"/>
</dbReference>
<dbReference type="Pfam" id="PF07729">
    <property type="entry name" value="FCD"/>
    <property type="match status" value="1"/>
</dbReference>